<dbReference type="AlphaFoldDB" id="A0A0C2WQK2"/>
<feature type="non-terminal residue" evidence="4">
    <location>
        <position position="315"/>
    </location>
</feature>
<keyword evidence="5" id="KW-1185">Reference proteome</keyword>
<dbReference type="HOGENOM" id="CLU_884411_0_0_1"/>
<evidence type="ECO:0000256" key="1">
    <source>
        <dbReference type="PROSITE-ProRule" id="PRU00723"/>
    </source>
</evidence>
<keyword evidence="1" id="KW-0479">Metal-binding</keyword>
<dbReference type="GO" id="GO:0008270">
    <property type="term" value="F:zinc ion binding"/>
    <property type="evidence" value="ECO:0007669"/>
    <property type="project" value="UniProtKB-KW"/>
</dbReference>
<dbReference type="EMBL" id="KN818336">
    <property type="protein sequence ID" value="KIL58508.1"/>
    <property type="molecule type" value="Genomic_DNA"/>
</dbReference>
<evidence type="ECO:0000313" key="4">
    <source>
        <dbReference type="EMBL" id="KIL58508.1"/>
    </source>
</evidence>
<organism evidence="4 5">
    <name type="scientific">Amanita muscaria (strain Koide BX008)</name>
    <dbReference type="NCBI Taxonomy" id="946122"/>
    <lineage>
        <taxon>Eukaryota</taxon>
        <taxon>Fungi</taxon>
        <taxon>Dikarya</taxon>
        <taxon>Basidiomycota</taxon>
        <taxon>Agaricomycotina</taxon>
        <taxon>Agaricomycetes</taxon>
        <taxon>Agaricomycetidae</taxon>
        <taxon>Agaricales</taxon>
        <taxon>Pluteineae</taxon>
        <taxon>Amanitaceae</taxon>
        <taxon>Amanita</taxon>
    </lineage>
</organism>
<evidence type="ECO:0000313" key="5">
    <source>
        <dbReference type="Proteomes" id="UP000054549"/>
    </source>
</evidence>
<keyword evidence="1" id="KW-0863">Zinc-finger</keyword>
<accession>A0A0C2WQK2</accession>
<feature type="region of interest" description="Disordered" evidence="2">
    <location>
        <begin position="206"/>
        <end position="232"/>
    </location>
</feature>
<dbReference type="InParanoid" id="A0A0C2WQK2"/>
<evidence type="ECO:0000259" key="3">
    <source>
        <dbReference type="PROSITE" id="PS50103"/>
    </source>
</evidence>
<reference evidence="4 5" key="1">
    <citation type="submission" date="2014-04" db="EMBL/GenBank/DDBJ databases">
        <title>Evolutionary Origins and Diversification of the Mycorrhizal Mutualists.</title>
        <authorList>
            <consortium name="DOE Joint Genome Institute"/>
            <consortium name="Mycorrhizal Genomics Consortium"/>
            <person name="Kohler A."/>
            <person name="Kuo A."/>
            <person name="Nagy L.G."/>
            <person name="Floudas D."/>
            <person name="Copeland A."/>
            <person name="Barry K.W."/>
            <person name="Cichocki N."/>
            <person name="Veneault-Fourrey C."/>
            <person name="LaButti K."/>
            <person name="Lindquist E.A."/>
            <person name="Lipzen A."/>
            <person name="Lundell T."/>
            <person name="Morin E."/>
            <person name="Murat C."/>
            <person name="Riley R."/>
            <person name="Ohm R."/>
            <person name="Sun H."/>
            <person name="Tunlid A."/>
            <person name="Henrissat B."/>
            <person name="Grigoriev I.V."/>
            <person name="Hibbett D.S."/>
            <person name="Martin F."/>
        </authorList>
    </citation>
    <scope>NUCLEOTIDE SEQUENCE [LARGE SCALE GENOMIC DNA]</scope>
    <source>
        <strain evidence="4 5">Koide BX008</strain>
    </source>
</reference>
<feature type="zinc finger region" description="C3H1-type" evidence="1">
    <location>
        <begin position="59"/>
        <end position="86"/>
    </location>
</feature>
<name>A0A0C2WQK2_AMAMK</name>
<dbReference type="Pfam" id="PF00642">
    <property type="entry name" value="zf-CCCH"/>
    <property type="match status" value="1"/>
</dbReference>
<protein>
    <recommendedName>
        <fullName evidence="3">C3H1-type domain-containing protein</fullName>
    </recommendedName>
</protein>
<dbReference type="Proteomes" id="UP000054549">
    <property type="component" value="Unassembled WGS sequence"/>
</dbReference>
<keyword evidence="1" id="KW-0862">Zinc</keyword>
<evidence type="ECO:0000256" key="2">
    <source>
        <dbReference type="SAM" id="MobiDB-lite"/>
    </source>
</evidence>
<proteinExistence type="predicted"/>
<dbReference type="PROSITE" id="PS50103">
    <property type="entry name" value="ZF_C3H1"/>
    <property type="match status" value="1"/>
</dbReference>
<feature type="domain" description="C3H1-type" evidence="3">
    <location>
        <begin position="59"/>
        <end position="86"/>
    </location>
</feature>
<sequence>MGGNKDQGVTVPAAQFFPHCKSQARRVGMRKYTHKVNQRLSPLMSLETLEGIERHSTRAIKAEICIIYLRGRCRYGLACKRIHPVDKSPFLKLLGETVTINDRHSTGNSVLRSCSLATGTLTRSKSSQMDGSCALHAGPQSVGITESRKENLGCSKMNEDGPPPAHGSNVDIRSSGPDAPWWNVHSEKQGWICESALPSGGLTWNAETGDATPQDWSAEPDGWGEATPQDWSALPSDGPNWNSETGGWGEATPQDWINESSESSVSGLSVLNVDPDHRIPYPSEKNLNKCETWLKSLPKASKHLLHGGRLFDFKR</sequence>
<dbReference type="InterPro" id="IPR000571">
    <property type="entry name" value="Znf_CCCH"/>
</dbReference>
<gene>
    <name evidence="4" type="ORF">M378DRAFT_170500</name>
</gene>